<reference evidence="3" key="1">
    <citation type="journal article" date="2023" name="Nat. Commun.">
        <title>Diploid and tetraploid genomes of Acorus and the evolution of monocots.</title>
        <authorList>
            <person name="Ma L."/>
            <person name="Liu K.W."/>
            <person name="Li Z."/>
            <person name="Hsiao Y.Y."/>
            <person name="Qi Y."/>
            <person name="Fu T."/>
            <person name="Tang G.D."/>
            <person name="Zhang D."/>
            <person name="Sun W.H."/>
            <person name="Liu D.K."/>
            <person name="Li Y."/>
            <person name="Chen G.Z."/>
            <person name="Liu X.D."/>
            <person name="Liao X.Y."/>
            <person name="Jiang Y.T."/>
            <person name="Yu X."/>
            <person name="Hao Y."/>
            <person name="Huang J."/>
            <person name="Zhao X.W."/>
            <person name="Ke S."/>
            <person name="Chen Y.Y."/>
            <person name="Wu W.L."/>
            <person name="Hsu J.L."/>
            <person name="Lin Y.F."/>
            <person name="Huang M.D."/>
            <person name="Li C.Y."/>
            <person name="Huang L."/>
            <person name="Wang Z.W."/>
            <person name="Zhao X."/>
            <person name="Zhong W.Y."/>
            <person name="Peng D.H."/>
            <person name="Ahmad S."/>
            <person name="Lan S."/>
            <person name="Zhang J.S."/>
            <person name="Tsai W.C."/>
            <person name="Van de Peer Y."/>
            <person name="Liu Z.J."/>
        </authorList>
    </citation>
    <scope>NUCLEOTIDE SEQUENCE</scope>
    <source>
        <strain evidence="3">CP</strain>
    </source>
</reference>
<keyword evidence="4" id="KW-1185">Reference proteome</keyword>
<name>A0AAV9CY86_ACOCL</name>
<dbReference type="EMBL" id="JAUJYO010000017">
    <property type="protein sequence ID" value="KAK1293137.1"/>
    <property type="molecule type" value="Genomic_DNA"/>
</dbReference>
<accession>A0AAV9CY86</accession>
<sequence length="166" mass="18540">MKEKGKLTMEGYADFYNDPDFDLTIKQLNQILLLNGYMKIHKRPKKDVLDALAMVEMVCPLRSTIRDSAPITRAPISVDQVTRDIDDLGWRECPIRSVESIFPAIEDDGEVVLTIKAAGGGGDGTPPVGASATRRKRKAEKLPRRRYLKKMRAVADVHGRSSFQSP</sequence>
<evidence type="ECO:0000313" key="4">
    <source>
        <dbReference type="Proteomes" id="UP001180020"/>
    </source>
</evidence>
<feature type="compositionally biased region" description="Basic residues" evidence="1">
    <location>
        <begin position="133"/>
        <end position="142"/>
    </location>
</feature>
<dbReference type="Proteomes" id="UP001180020">
    <property type="component" value="Unassembled WGS sequence"/>
</dbReference>
<dbReference type="Pfam" id="PF25042">
    <property type="entry name" value="DUF7787"/>
    <property type="match status" value="1"/>
</dbReference>
<feature type="region of interest" description="Disordered" evidence="1">
    <location>
        <begin position="122"/>
        <end position="142"/>
    </location>
</feature>
<dbReference type="InterPro" id="IPR056689">
    <property type="entry name" value="DUF7787"/>
</dbReference>
<dbReference type="PANTHER" id="PTHR35096">
    <property type="entry name" value="BNAA08G28570D PROTEIN"/>
    <property type="match status" value="1"/>
</dbReference>
<dbReference type="PANTHER" id="PTHR35096:SF8">
    <property type="entry name" value="OS03G0308600 PROTEIN"/>
    <property type="match status" value="1"/>
</dbReference>
<organism evidence="3 4">
    <name type="scientific">Acorus calamus</name>
    <name type="common">Sweet flag</name>
    <dbReference type="NCBI Taxonomy" id="4465"/>
    <lineage>
        <taxon>Eukaryota</taxon>
        <taxon>Viridiplantae</taxon>
        <taxon>Streptophyta</taxon>
        <taxon>Embryophyta</taxon>
        <taxon>Tracheophyta</taxon>
        <taxon>Spermatophyta</taxon>
        <taxon>Magnoliopsida</taxon>
        <taxon>Liliopsida</taxon>
        <taxon>Acoraceae</taxon>
        <taxon>Acorus</taxon>
    </lineage>
</organism>
<gene>
    <name evidence="3" type="ORF">QJS10_CPB17g01054</name>
</gene>
<evidence type="ECO:0000256" key="1">
    <source>
        <dbReference type="SAM" id="MobiDB-lite"/>
    </source>
</evidence>
<evidence type="ECO:0000259" key="2">
    <source>
        <dbReference type="Pfam" id="PF25042"/>
    </source>
</evidence>
<feature type="domain" description="DUF7787" evidence="2">
    <location>
        <begin position="4"/>
        <end position="57"/>
    </location>
</feature>
<comment type="caution">
    <text evidence="3">The sequence shown here is derived from an EMBL/GenBank/DDBJ whole genome shotgun (WGS) entry which is preliminary data.</text>
</comment>
<proteinExistence type="predicted"/>
<evidence type="ECO:0000313" key="3">
    <source>
        <dbReference type="EMBL" id="KAK1293137.1"/>
    </source>
</evidence>
<reference evidence="3" key="2">
    <citation type="submission" date="2023-06" db="EMBL/GenBank/DDBJ databases">
        <authorList>
            <person name="Ma L."/>
            <person name="Liu K.-W."/>
            <person name="Li Z."/>
            <person name="Hsiao Y.-Y."/>
            <person name="Qi Y."/>
            <person name="Fu T."/>
            <person name="Tang G."/>
            <person name="Zhang D."/>
            <person name="Sun W.-H."/>
            <person name="Liu D.-K."/>
            <person name="Li Y."/>
            <person name="Chen G.-Z."/>
            <person name="Liu X.-D."/>
            <person name="Liao X.-Y."/>
            <person name="Jiang Y.-T."/>
            <person name="Yu X."/>
            <person name="Hao Y."/>
            <person name="Huang J."/>
            <person name="Zhao X.-W."/>
            <person name="Ke S."/>
            <person name="Chen Y.-Y."/>
            <person name="Wu W.-L."/>
            <person name="Hsu J.-L."/>
            <person name="Lin Y.-F."/>
            <person name="Huang M.-D."/>
            <person name="Li C.-Y."/>
            <person name="Huang L."/>
            <person name="Wang Z.-W."/>
            <person name="Zhao X."/>
            <person name="Zhong W.-Y."/>
            <person name="Peng D.-H."/>
            <person name="Ahmad S."/>
            <person name="Lan S."/>
            <person name="Zhang J.-S."/>
            <person name="Tsai W.-C."/>
            <person name="Van De Peer Y."/>
            <person name="Liu Z.-J."/>
        </authorList>
    </citation>
    <scope>NUCLEOTIDE SEQUENCE</scope>
    <source>
        <strain evidence="3">CP</strain>
        <tissue evidence="3">Leaves</tissue>
    </source>
</reference>
<dbReference type="AlphaFoldDB" id="A0AAV9CY86"/>
<protein>
    <recommendedName>
        <fullName evidence="2">DUF7787 domain-containing protein</fullName>
    </recommendedName>
</protein>